<feature type="non-terminal residue" evidence="3">
    <location>
        <position position="1"/>
    </location>
</feature>
<evidence type="ECO:0000313" key="4">
    <source>
        <dbReference type="Proteomes" id="UP000035740"/>
    </source>
</evidence>
<dbReference type="SUPFAM" id="SSF81660">
    <property type="entry name" value="Metal cation-transporting ATPase, ATP-binding domain N"/>
    <property type="match status" value="1"/>
</dbReference>
<dbReference type="InterPro" id="IPR023214">
    <property type="entry name" value="HAD_sf"/>
</dbReference>
<evidence type="ECO:0000256" key="2">
    <source>
        <dbReference type="ARBA" id="ARBA00022475"/>
    </source>
</evidence>
<dbReference type="GO" id="GO:0019829">
    <property type="term" value="F:ATPase-coupled monoatomic cation transmembrane transporter activity"/>
    <property type="evidence" value="ECO:0007669"/>
    <property type="project" value="TreeGrafter"/>
</dbReference>
<dbReference type="PANTHER" id="PTHR43294">
    <property type="entry name" value="SODIUM/POTASSIUM-TRANSPORTING ATPASE SUBUNIT ALPHA"/>
    <property type="match status" value="1"/>
</dbReference>
<dbReference type="eggNOG" id="KOG0202">
    <property type="taxonomic scope" value="Eukaryota"/>
</dbReference>
<dbReference type="PANTHER" id="PTHR43294:SF21">
    <property type="entry name" value="CATION TRANSPORTING ATPASE"/>
    <property type="match status" value="1"/>
</dbReference>
<accession>A0A0J8B0G4</accession>
<dbReference type="AlphaFoldDB" id="A0A0J8B0G4"/>
<dbReference type="GO" id="GO:0000166">
    <property type="term" value="F:nucleotide binding"/>
    <property type="evidence" value="ECO:0007669"/>
    <property type="project" value="InterPro"/>
</dbReference>
<gene>
    <name evidence="3" type="ORF">BVRB_032040</name>
</gene>
<organism evidence="3 4">
    <name type="scientific">Beta vulgaris subsp. vulgaris</name>
    <name type="common">Beet</name>
    <dbReference type="NCBI Taxonomy" id="3555"/>
    <lineage>
        <taxon>Eukaryota</taxon>
        <taxon>Viridiplantae</taxon>
        <taxon>Streptophyta</taxon>
        <taxon>Embryophyta</taxon>
        <taxon>Tracheophyta</taxon>
        <taxon>Spermatophyta</taxon>
        <taxon>Magnoliopsida</taxon>
        <taxon>eudicotyledons</taxon>
        <taxon>Gunneridae</taxon>
        <taxon>Pentapetalae</taxon>
        <taxon>Caryophyllales</taxon>
        <taxon>Chenopodiaceae</taxon>
        <taxon>Betoideae</taxon>
        <taxon>Beta</taxon>
    </lineage>
</organism>
<sequence>VGESTEAALRVLSEKIGLPEKSSHATGPVHNGSTIYWNEHYPTISVLDFDRDRKSMSVVVKDSMSSSAKALLTKGAPESILERCSTVLLSSGVEIGMNNEIRNVIENQMKAYASEGMRCLAMASKPLPSSFDLAEWSDYVAVEQDMCFVGMVAMLDPPRTDVADAIRRCRTAGIRI</sequence>
<dbReference type="Gene3D" id="3.40.1110.10">
    <property type="entry name" value="Calcium-transporting ATPase, cytoplasmic domain N"/>
    <property type="match status" value="1"/>
</dbReference>
<dbReference type="EMBL" id="KQ103325">
    <property type="protein sequence ID" value="KMS93382.1"/>
    <property type="molecule type" value="Genomic_DNA"/>
</dbReference>
<keyword evidence="4" id="KW-1185">Reference proteome</keyword>
<dbReference type="OMA" id="NGSTIYW"/>
<dbReference type="GO" id="GO:1902600">
    <property type="term" value="P:proton transmembrane transport"/>
    <property type="evidence" value="ECO:0007669"/>
    <property type="project" value="TreeGrafter"/>
</dbReference>
<comment type="subcellular location">
    <subcellularLocation>
        <location evidence="1">Cell membrane</location>
        <topology evidence="1">Multi-pass membrane protein</topology>
    </subcellularLocation>
</comment>
<feature type="non-terminal residue" evidence="3">
    <location>
        <position position="176"/>
    </location>
</feature>
<dbReference type="InterPro" id="IPR023299">
    <property type="entry name" value="ATPase_P-typ_cyto_dom_N"/>
</dbReference>
<evidence type="ECO:0000256" key="1">
    <source>
        <dbReference type="ARBA" id="ARBA00004651"/>
    </source>
</evidence>
<dbReference type="GO" id="GO:0005886">
    <property type="term" value="C:plasma membrane"/>
    <property type="evidence" value="ECO:0007669"/>
    <property type="project" value="UniProtKB-SubCell"/>
</dbReference>
<reference evidence="3 4" key="1">
    <citation type="journal article" date="2014" name="Nature">
        <title>The genome of the recently domesticated crop plant sugar beet (Beta vulgaris).</title>
        <authorList>
            <person name="Dohm J.C."/>
            <person name="Minoche A.E."/>
            <person name="Holtgrawe D."/>
            <person name="Capella-Gutierrez S."/>
            <person name="Zakrzewski F."/>
            <person name="Tafer H."/>
            <person name="Rupp O."/>
            <person name="Sorensen T.R."/>
            <person name="Stracke R."/>
            <person name="Reinhardt R."/>
            <person name="Goesmann A."/>
            <person name="Kraft T."/>
            <person name="Schulz B."/>
            <person name="Stadler P.F."/>
            <person name="Schmidt T."/>
            <person name="Gabaldon T."/>
            <person name="Lehrach H."/>
            <person name="Weisshaar B."/>
            <person name="Himmelbauer H."/>
        </authorList>
    </citation>
    <scope>NUCLEOTIDE SEQUENCE [LARGE SCALE GENOMIC DNA]</scope>
    <source>
        <tissue evidence="3">Taproot</tissue>
    </source>
</reference>
<dbReference type="Proteomes" id="UP000035740">
    <property type="component" value="Unassembled WGS sequence"/>
</dbReference>
<keyword evidence="2" id="KW-0472">Membrane</keyword>
<keyword evidence="2" id="KW-1003">Cell membrane</keyword>
<name>A0A0J8B0G4_BETVV</name>
<dbReference type="Gene3D" id="3.40.50.1000">
    <property type="entry name" value="HAD superfamily/HAD-like"/>
    <property type="match status" value="1"/>
</dbReference>
<dbReference type="Pfam" id="PF13246">
    <property type="entry name" value="Cation_ATPase"/>
    <property type="match status" value="1"/>
</dbReference>
<dbReference type="Gramene" id="KMS93382">
    <property type="protein sequence ID" value="KMS93382"/>
    <property type="gene ID" value="BVRB_032040"/>
</dbReference>
<proteinExistence type="predicted"/>
<evidence type="ECO:0000313" key="3">
    <source>
        <dbReference type="EMBL" id="KMS93382.1"/>
    </source>
</evidence>
<dbReference type="OrthoDB" id="1915754at2759"/>
<protein>
    <submittedName>
        <fullName evidence="3">Uncharacterized protein</fullName>
    </submittedName>
</protein>
<dbReference type="InterPro" id="IPR050510">
    <property type="entry name" value="Cation_transp_ATPase_P-type"/>
</dbReference>